<sequence>ALKIEMLLVGSGETQLVQKPMRSPRRPQVSWTPELQYDLLECYMQADPTRRSYMNRLKALWHQEHPDLHFMTCQNLRDQVSFLKRKYKNSSETWNPLVALVAELDQHQQWERSAPPAEPNKFSLAK</sequence>
<dbReference type="AlphaFoldDB" id="A0A1B6KE19"/>
<accession>A0A1B6KE19</accession>
<feature type="non-terminal residue" evidence="1">
    <location>
        <position position="1"/>
    </location>
</feature>
<organism evidence="1">
    <name type="scientific">Graphocephala atropunctata</name>
    <dbReference type="NCBI Taxonomy" id="36148"/>
    <lineage>
        <taxon>Eukaryota</taxon>
        <taxon>Metazoa</taxon>
        <taxon>Ecdysozoa</taxon>
        <taxon>Arthropoda</taxon>
        <taxon>Hexapoda</taxon>
        <taxon>Insecta</taxon>
        <taxon>Pterygota</taxon>
        <taxon>Neoptera</taxon>
        <taxon>Paraneoptera</taxon>
        <taxon>Hemiptera</taxon>
        <taxon>Auchenorrhyncha</taxon>
        <taxon>Membracoidea</taxon>
        <taxon>Cicadellidae</taxon>
        <taxon>Cicadellinae</taxon>
        <taxon>Cicadellini</taxon>
        <taxon>Graphocephala</taxon>
    </lineage>
</organism>
<reference evidence="1" key="1">
    <citation type="submission" date="2015-11" db="EMBL/GenBank/DDBJ databases">
        <title>De novo transcriptome assembly of four potential Pierce s Disease insect vectors from Arizona vineyards.</title>
        <authorList>
            <person name="Tassone E.E."/>
        </authorList>
    </citation>
    <scope>NUCLEOTIDE SEQUENCE</scope>
</reference>
<proteinExistence type="predicted"/>
<gene>
    <name evidence="1" type="ORF">g.3456</name>
</gene>
<dbReference type="EMBL" id="GEBQ01030301">
    <property type="protein sequence ID" value="JAT09676.1"/>
    <property type="molecule type" value="Transcribed_RNA"/>
</dbReference>
<evidence type="ECO:0000313" key="1">
    <source>
        <dbReference type="EMBL" id="JAT09676.1"/>
    </source>
</evidence>
<name>A0A1B6KE19_9HEMI</name>
<protein>
    <submittedName>
        <fullName evidence="1">Uncharacterized protein</fullName>
    </submittedName>
</protein>